<protein>
    <submittedName>
        <fullName evidence="1">Uncharacterized protein</fullName>
    </submittedName>
</protein>
<dbReference type="AlphaFoldDB" id="A0A6A4HVW4"/>
<sequence>MSSSGRDQTDAIPEQQYKDTENFFETVVSDTKSVDRYEIARSGKKCLMANKKFSHESKPWSMKFPDNLLGSGEGQDYITIASLPLKAAKAAHFYLKLVSGSDTSSTVVTQNLIYYYAMAFQVGPCNVERFKSALQEVTRFLEGIDLHRDNMKSLAMQAKVHEKNLIDELKTELLEDDVIGSFLEASRVNPESSQPQPFISTPLDLQLPALVLRLLHLGATQYIRPINKDPGVIGHSYLNFFSSGLAIGMDFKADFTDDDLSFFDNKSSDVPKQTEFLLNSILTTSTSCCVRTSRSQCFQCIGLINWSSSALLWILWISSILPTLIYSRAQQIDLLLVDIEVKMDPGSPSPPKEAD</sequence>
<keyword evidence="2" id="KW-1185">Reference proteome</keyword>
<proteinExistence type="predicted"/>
<name>A0A6A4HVW4_9AGAR</name>
<organism evidence="1 2">
    <name type="scientific">Gymnopus androsaceus JB14</name>
    <dbReference type="NCBI Taxonomy" id="1447944"/>
    <lineage>
        <taxon>Eukaryota</taxon>
        <taxon>Fungi</taxon>
        <taxon>Dikarya</taxon>
        <taxon>Basidiomycota</taxon>
        <taxon>Agaricomycotina</taxon>
        <taxon>Agaricomycetes</taxon>
        <taxon>Agaricomycetidae</taxon>
        <taxon>Agaricales</taxon>
        <taxon>Marasmiineae</taxon>
        <taxon>Omphalotaceae</taxon>
        <taxon>Gymnopus</taxon>
    </lineage>
</organism>
<reference evidence="1" key="1">
    <citation type="journal article" date="2019" name="Environ. Microbiol.">
        <title>Fungal ecological strategies reflected in gene transcription - a case study of two litter decomposers.</title>
        <authorList>
            <person name="Barbi F."/>
            <person name="Kohler A."/>
            <person name="Barry K."/>
            <person name="Baskaran P."/>
            <person name="Daum C."/>
            <person name="Fauchery L."/>
            <person name="Ihrmark K."/>
            <person name="Kuo A."/>
            <person name="LaButti K."/>
            <person name="Lipzen A."/>
            <person name="Morin E."/>
            <person name="Grigoriev I.V."/>
            <person name="Henrissat B."/>
            <person name="Lindahl B."/>
            <person name="Martin F."/>
        </authorList>
    </citation>
    <scope>NUCLEOTIDE SEQUENCE</scope>
    <source>
        <strain evidence="1">JB14</strain>
    </source>
</reference>
<dbReference type="Proteomes" id="UP000799118">
    <property type="component" value="Unassembled WGS sequence"/>
</dbReference>
<accession>A0A6A4HVW4</accession>
<evidence type="ECO:0000313" key="1">
    <source>
        <dbReference type="EMBL" id="KAE9401388.1"/>
    </source>
</evidence>
<gene>
    <name evidence="1" type="ORF">BT96DRAFT_992116</name>
</gene>
<evidence type="ECO:0000313" key="2">
    <source>
        <dbReference type="Proteomes" id="UP000799118"/>
    </source>
</evidence>
<dbReference type="EMBL" id="ML769446">
    <property type="protein sequence ID" value="KAE9401388.1"/>
    <property type="molecule type" value="Genomic_DNA"/>
</dbReference>